<gene>
    <name evidence="2" type="ORF">B0T19DRAFT_170314</name>
</gene>
<reference evidence="2" key="1">
    <citation type="journal article" date="2023" name="Mol. Phylogenet. Evol.">
        <title>Genome-scale phylogeny and comparative genomics of the fungal order Sordariales.</title>
        <authorList>
            <person name="Hensen N."/>
            <person name="Bonometti L."/>
            <person name="Westerberg I."/>
            <person name="Brannstrom I.O."/>
            <person name="Guillou S."/>
            <person name="Cros-Aarteil S."/>
            <person name="Calhoun S."/>
            <person name="Haridas S."/>
            <person name="Kuo A."/>
            <person name="Mondo S."/>
            <person name="Pangilinan J."/>
            <person name="Riley R."/>
            <person name="LaButti K."/>
            <person name="Andreopoulos B."/>
            <person name="Lipzen A."/>
            <person name="Chen C."/>
            <person name="Yan M."/>
            <person name="Daum C."/>
            <person name="Ng V."/>
            <person name="Clum A."/>
            <person name="Steindorff A."/>
            <person name="Ohm R.A."/>
            <person name="Martin F."/>
            <person name="Silar P."/>
            <person name="Natvig D.O."/>
            <person name="Lalanne C."/>
            <person name="Gautier V."/>
            <person name="Ament-Velasquez S.L."/>
            <person name="Kruys A."/>
            <person name="Hutchinson M.I."/>
            <person name="Powell A.J."/>
            <person name="Barry K."/>
            <person name="Miller A.N."/>
            <person name="Grigoriev I.V."/>
            <person name="Debuchy R."/>
            <person name="Gladieux P."/>
            <person name="Hiltunen Thoren M."/>
            <person name="Johannesson H."/>
        </authorList>
    </citation>
    <scope>NUCLEOTIDE SEQUENCE</scope>
    <source>
        <strain evidence="2">SMH4131-1</strain>
    </source>
</reference>
<organism evidence="2 3">
    <name type="scientific">Cercophora scortea</name>
    <dbReference type="NCBI Taxonomy" id="314031"/>
    <lineage>
        <taxon>Eukaryota</taxon>
        <taxon>Fungi</taxon>
        <taxon>Dikarya</taxon>
        <taxon>Ascomycota</taxon>
        <taxon>Pezizomycotina</taxon>
        <taxon>Sordariomycetes</taxon>
        <taxon>Sordariomycetidae</taxon>
        <taxon>Sordariales</taxon>
        <taxon>Lasiosphaeriaceae</taxon>
        <taxon>Cercophora</taxon>
    </lineage>
</organism>
<dbReference type="Proteomes" id="UP001286456">
    <property type="component" value="Unassembled WGS sequence"/>
</dbReference>
<dbReference type="EMBL" id="JAUEPO010000003">
    <property type="protein sequence ID" value="KAK3327674.1"/>
    <property type="molecule type" value="Genomic_DNA"/>
</dbReference>
<keyword evidence="3" id="KW-1185">Reference proteome</keyword>
<evidence type="ECO:0000313" key="3">
    <source>
        <dbReference type="Proteomes" id="UP001286456"/>
    </source>
</evidence>
<accession>A0AAE0IMD6</accession>
<name>A0AAE0IMD6_9PEZI</name>
<evidence type="ECO:0000313" key="2">
    <source>
        <dbReference type="EMBL" id="KAK3327674.1"/>
    </source>
</evidence>
<reference evidence="2" key="2">
    <citation type="submission" date="2023-06" db="EMBL/GenBank/DDBJ databases">
        <authorList>
            <consortium name="Lawrence Berkeley National Laboratory"/>
            <person name="Haridas S."/>
            <person name="Hensen N."/>
            <person name="Bonometti L."/>
            <person name="Westerberg I."/>
            <person name="Brannstrom I.O."/>
            <person name="Guillou S."/>
            <person name="Cros-Aarteil S."/>
            <person name="Calhoun S."/>
            <person name="Kuo A."/>
            <person name="Mondo S."/>
            <person name="Pangilinan J."/>
            <person name="Riley R."/>
            <person name="Labutti K."/>
            <person name="Andreopoulos B."/>
            <person name="Lipzen A."/>
            <person name="Chen C."/>
            <person name="Yanf M."/>
            <person name="Daum C."/>
            <person name="Ng V."/>
            <person name="Clum A."/>
            <person name="Steindorff A."/>
            <person name="Ohm R."/>
            <person name="Martin F."/>
            <person name="Silar P."/>
            <person name="Natvig D."/>
            <person name="Lalanne C."/>
            <person name="Gautier V."/>
            <person name="Ament-Velasquez S.L."/>
            <person name="Kruys A."/>
            <person name="Hutchinson M.I."/>
            <person name="Powell A.J."/>
            <person name="Barry K."/>
            <person name="Miller A.N."/>
            <person name="Grigoriev I.V."/>
            <person name="Debuchy R."/>
            <person name="Gladieux P."/>
            <person name="Thoren M.H."/>
            <person name="Johannesson H."/>
        </authorList>
    </citation>
    <scope>NUCLEOTIDE SEQUENCE</scope>
    <source>
        <strain evidence="2">SMH4131-1</strain>
    </source>
</reference>
<feature type="region of interest" description="Disordered" evidence="1">
    <location>
        <begin position="87"/>
        <end position="111"/>
    </location>
</feature>
<dbReference type="AlphaFoldDB" id="A0AAE0IMD6"/>
<evidence type="ECO:0000256" key="1">
    <source>
        <dbReference type="SAM" id="MobiDB-lite"/>
    </source>
</evidence>
<protein>
    <submittedName>
        <fullName evidence="2">Uncharacterized protein</fullName>
    </submittedName>
</protein>
<feature type="region of interest" description="Disordered" evidence="1">
    <location>
        <begin position="22"/>
        <end position="50"/>
    </location>
</feature>
<comment type="caution">
    <text evidence="2">The sequence shown here is derived from an EMBL/GenBank/DDBJ whole genome shotgun (WGS) entry which is preliminary data.</text>
</comment>
<feature type="compositionally biased region" description="Low complexity" evidence="1">
    <location>
        <begin position="92"/>
        <end position="103"/>
    </location>
</feature>
<sequence length="216" mass="23274">MTMYLLCFVPPMQIKPRCGLGHQESGSYGARKENVGSSRRQAGASRGLPGMPVDAMTMQLVAKRHLPAQWLSLAAMIHAGNGTPGNPYQAVSSLSPSPSSRPQSPSPRPSPNCQLPLFSHYRAMPVSIPDARVLTYLGWHMPKVVGSGYIFFSDCLFFASGSISLSGWHSLALFLSPLPGFAPRLFVVIGEFVDNLPRKTGIPLPLRSSAPVSGRE</sequence>
<proteinExistence type="predicted"/>